<proteinExistence type="inferred from homology"/>
<keyword evidence="1" id="KW-1003">Cell membrane</keyword>
<comment type="similarity">
    <text evidence="1">Belongs to the HemJ family.</text>
</comment>
<feature type="transmembrane region" description="Helical" evidence="2">
    <location>
        <begin position="118"/>
        <end position="140"/>
    </location>
</feature>
<evidence type="ECO:0000256" key="2">
    <source>
        <dbReference type="SAM" id="Phobius"/>
    </source>
</evidence>
<feature type="transmembrane region" description="Helical" evidence="2">
    <location>
        <begin position="54"/>
        <end position="76"/>
    </location>
</feature>
<dbReference type="GO" id="GO:0006782">
    <property type="term" value="P:protoporphyrinogen IX biosynthetic process"/>
    <property type="evidence" value="ECO:0007669"/>
    <property type="project" value="UniProtKB-UniRule"/>
</dbReference>
<dbReference type="AlphaFoldDB" id="A0A261U1N2"/>
<keyword evidence="1 2" id="KW-0472">Membrane</keyword>
<keyword evidence="2" id="KW-0812">Transmembrane</keyword>
<accession>A0A261U1N2</accession>
<dbReference type="InterPro" id="IPR005265">
    <property type="entry name" value="HemJ-like"/>
</dbReference>
<dbReference type="Proteomes" id="UP000216913">
    <property type="component" value="Unassembled WGS sequence"/>
</dbReference>
<keyword evidence="1" id="KW-0479">Metal-binding</keyword>
<comment type="catalytic activity">
    <reaction evidence="1">
        <text>protoporphyrinogen IX + 3 A = protoporphyrin IX + 3 AH2</text>
        <dbReference type="Rhea" id="RHEA:62000"/>
        <dbReference type="ChEBI" id="CHEBI:13193"/>
        <dbReference type="ChEBI" id="CHEBI:17499"/>
        <dbReference type="ChEBI" id="CHEBI:57306"/>
        <dbReference type="ChEBI" id="CHEBI:57307"/>
    </reaction>
</comment>
<sequence length="144" mass="15526">MSIMTYMFIKMAHGAALAVWLGGLLLLSTVLSFPAARAEGEAPGRFLEGLARWNLGVTVPAMVLTWMLGITLALMVGWFGHRWLDVKLAIVAMLTLLQALQTLWLARLLRPAPIMPPAWAALGAVLVFLGASGAILLALAKPFY</sequence>
<keyword evidence="4" id="KW-1185">Reference proteome</keyword>
<dbReference type="Pfam" id="PF03653">
    <property type="entry name" value="UPF0093"/>
    <property type="match status" value="1"/>
</dbReference>
<dbReference type="GO" id="GO:0005886">
    <property type="term" value="C:plasma membrane"/>
    <property type="evidence" value="ECO:0007669"/>
    <property type="project" value="UniProtKB-UniRule"/>
</dbReference>
<keyword evidence="1" id="KW-0408">Iron</keyword>
<dbReference type="EC" id="1.3.99.-" evidence="1"/>
<dbReference type="GO" id="GO:0046872">
    <property type="term" value="F:metal ion binding"/>
    <property type="evidence" value="ECO:0007669"/>
    <property type="project" value="UniProtKB-UniRule"/>
</dbReference>
<feature type="transmembrane region" description="Helical" evidence="2">
    <location>
        <begin position="88"/>
        <end position="106"/>
    </location>
</feature>
<keyword evidence="1" id="KW-0349">Heme</keyword>
<dbReference type="GO" id="GO:0070818">
    <property type="term" value="F:protoporphyrinogen oxidase activity"/>
    <property type="evidence" value="ECO:0007669"/>
    <property type="project" value="UniProtKB-UniRule"/>
</dbReference>
<evidence type="ECO:0000313" key="3">
    <source>
        <dbReference type="EMBL" id="OZI55461.1"/>
    </source>
</evidence>
<evidence type="ECO:0000313" key="4">
    <source>
        <dbReference type="Proteomes" id="UP000216913"/>
    </source>
</evidence>
<dbReference type="EMBL" id="NEVP01000001">
    <property type="protein sequence ID" value="OZI55461.1"/>
    <property type="molecule type" value="Genomic_DNA"/>
</dbReference>
<evidence type="ECO:0000256" key="1">
    <source>
        <dbReference type="PIRNR" id="PIRNR004638"/>
    </source>
</evidence>
<comment type="pathway">
    <text evidence="1">Porphyrin-containing compound metabolism; protoporphyrin-IX biosynthesis; protoporphyrin-IX from protoporphyrinogen-IX: step 1/1.</text>
</comment>
<keyword evidence="2" id="KW-1133">Transmembrane helix</keyword>
<dbReference type="OrthoDB" id="194724at2"/>
<reference evidence="3 4" key="1">
    <citation type="submission" date="2017-05" db="EMBL/GenBank/DDBJ databases">
        <title>Complete and WGS of Bordetella genogroups.</title>
        <authorList>
            <person name="Spilker T."/>
            <person name="LiPuma J."/>
        </authorList>
    </citation>
    <scope>NUCLEOTIDE SEQUENCE [LARGE SCALE GENOMIC DNA]</scope>
    <source>
        <strain evidence="3 4">AU10456</strain>
    </source>
</reference>
<comment type="caution">
    <text evidence="3">The sequence shown here is derived from an EMBL/GenBank/DDBJ whole genome shotgun (WGS) entry which is preliminary data.</text>
</comment>
<gene>
    <name evidence="3" type="ORF">CAL25_03435</name>
</gene>
<organism evidence="3 4">
    <name type="scientific">Bordetella genomosp. 5</name>
    <dbReference type="NCBI Taxonomy" id="1395608"/>
    <lineage>
        <taxon>Bacteria</taxon>
        <taxon>Pseudomonadati</taxon>
        <taxon>Pseudomonadota</taxon>
        <taxon>Betaproteobacteria</taxon>
        <taxon>Burkholderiales</taxon>
        <taxon>Alcaligenaceae</taxon>
        <taxon>Bordetella</taxon>
    </lineage>
</organism>
<dbReference type="PIRSF" id="PIRSF004638">
    <property type="entry name" value="UCP004638"/>
    <property type="match status" value="1"/>
</dbReference>
<comment type="cofactor">
    <cofactor evidence="1">
        <name>heme b</name>
        <dbReference type="ChEBI" id="CHEBI:60344"/>
    </cofactor>
    <text evidence="1">Binds 1 heme b (iron(II)-protoporphyrin IX) group per subunit.</text>
</comment>
<protein>
    <recommendedName>
        <fullName evidence="1">Protoporphyrinogen IX oxidase</fullName>
        <ecNumber evidence="1">1.3.99.-</ecNumber>
    </recommendedName>
</protein>
<name>A0A261U1N2_9BORD</name>
<comment type="function">
    <text evidence="1">Catalyzes the oxidation of protoporphyrinogen IX to protoporphyrin IX.</text>
</comment>
<dbReference type="UniPathway" id="UPA00251">
    <property type="reaction ID" value="UER00324"/>
</dbReference>